<dbReference type="EMBL" id="CALNXI010003716">
    <property type="protein sequence ID" value="CAH3194119.1"/>
    <property type="molecule type" value="Genomic_DNA"/>
</dbReference>
<evidence type="ECO:0000313" key="3">
    <source>
        <dbReference type="Proteomes" id="UP001159427"/>
    </source>
</evidence>
<protein>
    <submittedName>
        <fullName evidence="2">Uncharacterized protein</fullName>
    </submittedName>
</protein>
<gene>
    <name evidence="2" type="ORF">PEVE_00027189</name>
</gene>
<comment type="caution">
    <text evidence="2">The sequence shown here is derived from an EMBL/GenBank/DDBJ whole genome shotgun (WGS) entry which is preliminary data.</text>
</comment>
<evidence type="ECO:0000256" key="1">
    <source>
        <dbReference type="SAM" id="SignalP"/>
    </source>
</evidence>
<reference evidence="2 3" key="1">
    <citation type="submission" date="2022-05" db="EMBL/GenBank/DDBJ databases">
        <authorList>
            <consortium name="Genoscope - CEA"/>
            <person name="William W."/>
        </authorList>
    </citation>
    <scope>NUCLEOTIDE SEQUENCE [LARGE SCALE GENOMIC DNA]</scope>
</reference>
<feature type="chain" id="PRO_5046569716" evidence="1">
    <location>
        <begin position="28"/>
        <end position="158"/>
    </location>
</feature>
<evidence type="ECO:0000313" key="2">
    <source>
        <dbReference type="EMBL" id="CAH3194119.1"/>
    </source>
</evidence>
<sequence length="158" mass="18364">MDGRAFQTVATLTVMFYMASHISPAYGDHCTRIEHTTDKCRNADFIINHRRYHHGSSGQIRLPHTQRELVWNCGSSRERVGFGGEGNRVDFYFAPDGTIKWWIYKCVACKRVDATYERCRGASSIQVLSERIYQGTYNRVIKLPYPPRREIFWYCGAN</sequence>
<name>A0ABN8SWH9_9CNID</name>
<accession>A0ABN8SWH9</accession>
<organism evidence="2 3">
    <name type="scientific">Porites evermanni</name>
    <dbReference type="NCBI Taxonomy" id="104178"/>
    <lineage>
        <taxon>Eukaryota</taxon>
        <taxon>Metazoa</taxon>
        <taxon>Cnidaria</taxon>
        <taxon>Anthozoa</taxon>
        <taxon>Hexacorallia</taxon>
        <taxon>Scleractinia</taxon>
        <taxon>Fungiina</taxon>
        <taxon>Poritidae</taxon>
        <taxon>Porites</taxon>
    </lineage>
</organism>
<keyword evidence="1" id="KW-0732">Signal</keyword>
<dbReference type="Proteomes" id="UP001159427">
    <property type="component" value="Unassembled WGS sequence"/>
</dbReference>
<feature type="signal peptide" evidence="1">
    <location>
        <begin position="1"/>
        <end position="27"/>
    </location>
</feature>
<proteinExistence type="predicted"/>
<keyword evidence="3" id="KW-1185">Reference proteome</keyword>